<evidence type="ECO:0000313" key="2">
    <source>
        <dbReference type="EMBL" id="TDQ49205.1"/>
    </source>
</evidence>
<dbReference type="RefSeq" id="WP_133742482.1">
    <property type="nucleotide sequence ID" value="NZ_SNYN01000016.1"/>
</dbReference>
<protein>
    <submittedName>
        <fullName evidence="2">Uncharacterized protein</fullName>
    </submittedName>
</protein>
<dbReference type="EMBL" id="SNYN01000016">
    <property type="protein sequence ID" value="TDQ49205.1"/>
    <property type="molecule type" value="Genomic_DNA"/>
</dbReference>
<feature type="region of interest" description="Disordered" evidence="1">
    <location>
        <begin position="41"/>
        <end position="63"/>
    </location>
</feature>
<evidence type="ECO:0000313" key="3">
    <source>
        <dbReference type="Proteomes" id="UP000295281"/>
    </source>
</evidence>
<accession>A0A4R6UUX6</accession>
<evidence type="ECO:0000256" key="1">
    <source>
        <dbReference type="SAM" id="MobiDB-lite"/>
    </source>
</evidence>
<comment type="caution">
    <text evidence="2">The sequence shown here is derived from an EMBL/GenBank/DDBJ whole genome shotgun (WGS) entry which is preliminary data.</text>
</comment>
<keyword evidence="3" id="KW-1185">Reference proteome</keyword>
<name>A0A4R6UUX6_9ACTN</name>
<sequence>MNRSPLRRPGWRDPVLWGSLWLGVSLLAILLLAVGCLASIGAPGGQPSPPDVSGVGNPPVSRR</sequence>
<dbReference type="AlphaFoldDB" id="A0A4R6UUX6"/>
<organism evidence="2 3">
    <name type="scientific">Actinorugispora endophytica</name>
    <dbReference type="NCBI Taxonomy" id="1605990"/>
    <lineage>
        <taxon>Bacteria</taxon>
        <taxon>Bacillati</taxon>
        <taxon>Actinomycetota</taxon>
        <taxon>Actinomycetes</taxon>
        <taxon>Streptosporangiales</taxon>
        <taxon>Nocardiopsidaceae</taxon>
        <taxon>Actinorugispora</taxon>
    </lineage>
</organism>
<gene>
    <name evidence="2" type="ORF">EV190_1161</name>
</gene>
<reference evidence="2 3" key="1">
    <citation type="submission" date="2019-03" db="EMBL/GenBank/DDBJ databases">
        <title>Genomic Encyclopedia of Type Strains, Phase IV (KMG-IV): sequencing the most valuable type-strain genomes for metagenomic binning, comparative biology and taxonomic classification.</title>
        <authorList>
            <person name="Goeker M."/>
        </authorList>
    </citation>
    <scope>NUCLEOTIDE SEQUENCE [LARGE SCALE GENOMIC DNA]</scope>
    <source>
        <strain evidence="2 3">DSM 46770</strain>
    </source>
</reference>
<proteinExistence type="predicted"/>
<dbReference type="Proteomes" id="UP000295281">
    <property type="component" value="Unassembled WGS sequence"/>
</dbReference>